<proteinExistence type="predicted"/>
<sequence length="201" mass="21416">MSLTFNTVEQTVPTPKTRISVEDPLAVDNFSWDLAARLKAYGVKHDSRVVIVCIGTDRSTGDCLGPLVGSKLTTSPGHNFIVYGTLDEPVHASNLHQKLADIQANHPDAVVIAVDACLGHLENVGCVSIGDGSLQPGAGVNKSLPSVGQLHIAGVVNVGGFMEYLVLQNTRLHLVMRLADLITEGLIKTAQILINEETRSC</sequence>
<dbReference type="KEGG" id="dca:Desca_2733"/>
<dbReference type="STRING" id="868595.Desca_2733"/>
<accession>F6B6R9</accession>
<dbReference type="eggNOG" id="ENOG50313RY">
    <property type="taxonomic scope" value="Bacteria"/>
</dbReference>
<keyword evidence="2" id="KW-1185">Reference proteome</keyword>
<dbReference type="InterPro" id="IPR009665">
    <property type="entry name" value="YyaC"/>
</dbReference>
<dbReference type="EMBL" id="CP002736">
    <property type="protein sequence ID" value="AEF95550.1"/>
    <property type="molecule type" value="Genomic_DNA"/>
</dbReference>
<dbReference type="SUPFAM" id="SSF53163">
    <property type="entry name" value="HybD-like"/>
    <property type="match status" value="1"/>
</dbReference>
<dbReference type="AlphaFoldDB" id="F6B6R9"/>
<protein>
    <submittedName>
        <fullName evidence="1">Sporulation protein YyaC</fullName>
    </submittedName>
</protein>
<reference evidence="1 2" key="1">
    <citation type="submission" date="2011-05" db="EMBL/GenBank/DDBJ databases">
        <title>Complete sequence of Desulfotomaculum carboxydivorans CO-1-SRB.</title>
        <authorList>
            <consortium name="US DOE Joint Genome Institute"/>
            <person name="Lucas S."/>
            <person name="Han J."/>
            <person name="Lapidus A."/>
            <person name="Cheng J.-F."/>
            <person name="Goodwin L."/>
            <person name="Pitluck S."/>
            <person name="Peters L."/>
            <person name="Mikhailova N."/>
            <person name="Lu M."/>
            <person name="Han C."/>
            <person name="Tapia R."/>
            <person name="Land M."/>
            <person name="Hauser L."/>
            <person name="Kyrpides N."/>
            <person name="Ivanova N."/>
            <person name="Pagani I."/>
            <person name="Stams A."/>
            <person name="Plugge C."/>
            <person name="Muyzer G."/>
            <person name="Kuever J."/>
            <person name="Parshina S."/>
            <person name="Ivanova A."/>
            <person name="Nazina T."/>
            <person name="Woyke T."/>
        </authorList>
    </citation>
    <scope>NUCLEOTIDE SEQUENCE [LARGE SCALE GENOMIC DNA]</scope>
    <source>
        <strain evidence="2">DSM 14880 / VKM B-2319 / CO-1-SRB</strain>
    </source>
</reference>
<dbReference type="Pfam" id="PF06866">
    <property type="entry name" value="DUF1256"/>
    <property type="match status" value="1"/>
</dbReference>
<dbReference type="Proteomes" id="UP000009226">
    <property type="component" value="Chromosome"/>
</dbReference>
<name>F6B6R9_DESCC</name>
<evidence type="ECO:0000313" key="1">
    <source>
        <dbReference type="EMBL" id="AEF95550.1"/>
    </source>
</evidence>
<dbReference type="NCBIfam" id="TIGR02841">
    <property type="entry name" value="spore_YyaC"/>
    <property type="match status" value="1"/>
</dbReference>
<dbReference type="InterPro" id="IPR023430">
    <property type="entry name" value="Pept_HybD-like_dom_sf"/>
</dbReference>
<dbReference type="HOGENOM" id="CLU_104063_1_0_9"/>
<dbReference type="RefSeq" id="WP_013810921.1">
    <property type="nucleotide sequence ID" value="NC_015565.1"/>
</dbReference>
<organism evidence="1 2">
    <name type="scientific">Desulfotomaculum nigrificans (strain DSM 14880 / VKM B-2319 / CO-1-SRB)</name>
    <name type="common">Desulfotomaculum carboxydivorans</name>
    <dbReference type="NCBI Taxonomy" id="868595"/>
    <lineage>
        <taxon>Bacteria</taxon>
        <taxon>Bacillati</taxon>
        <taxon>Bacillota</taxon>
        <taxon>Clostridia</taxon>
        <taxon>Eubacteriales</taxon>
        <taxon>Desulfotomaculaceae</taxon>
        <taxon>Desulfotomaculum</taxon>
    </lineage>
</organism>
<evidence type="ECO:0000313" key="2">
    <source>
        <dbReference type="Proteomes" id="UP000009226"/>
    </source>
</evidence>
<gene>
    <name evidence="1" type="ordered locus">Desca_2733</name>
</gene>